<proteinExistence type="predicted"/>
<comment type="caution">
    <text evidence="1">The sequence shown here is derived from an EMBL/GenBank/DDBJ whole genome shotgun (WGS) entry which is preliminary data.</text>
</comment>
<protein>
    <submittedName>
        <fullName evidence="1">Uncharacterized protein</fullName>
    </submittedName>
</protein>
<organism evidence="1 2">
    <name type="scientific">Candidatus Uhrbacteria bacterium GW2011_GWF2_44_350</name>
    <dbReference type="NCBI Taxonomy" id="1619000"/>
    <lineage>
        <taxon>Bacteria</taxon>
        <taxon>Candidatus Uhriibacteriota</taxon>
    </lineage>
</organism>
<sequence>MGAVKVEAEKIEYKTIARREIREIFSDVLESTELEKRLQEIDNVRLVTPEQMDEIAKTNLKDAGAEGLIRYEIKGAKVRRVQHSAYIFTRVGTFDVATSSFVSS</sequence>
<name>A0A0G1J9Q9_9BACT</name>
<evidence type="ECO:0000313" key="1">
    <source>
        <dbReference type="EMBL" id="KKT68406.1"/>
    </source>
</evidence>
<reference evidence="1 2" key="1">
    <citation type="journal article" date="2015" name="Nature">
        <title>rRNA introns, odd ribosomes, and small enigmatic genomes across a large radiation of phyla.</title>
        <authorList>
            <person name="Brown C.T."/>
            <person name="Hug L.A."/>
            <person name="Thomas B.C."/>
            <person name="Sharon I."/>
            <person name="Castelle C.J."/>
            <person name="Singh A."/>
            <person name="Wilkins M.J."/>
            <person name="Williams K.H."/>
            <person name="Banfield J.F."/>
        </authorList>
    </citation>
    <scope>NUCLEOTIDE SEQUENCE [LARGE SCALE GENOMIC DNA]</scope>
</reference>
<dbReference type="AlphaFoldDB" id="A0A0G1J9Q9"/>
<accession>A0A0G1J9Q9</accession>
<gene>
    <name evidence="1" type="ORF">UW63_C0078G0002</name>
</gene>
<dbReference type="EMBL" id="LCJB01000078">
    <property type="protein sequence ID" value="KKT68406.1"/>
    <property type="molecule type" value="Genomic_DNA"/>
</dbReference>
<evidence type="ECO:0000313" key="2">
    <source>
        <dbReference type="Proteomes" id="UP000034154"/>
    </source>
</evidence>
<dbReference type="Proteomes" id="UP000034154">
    <property type="component" value="Unassembled WGS sequence"/>
</dbReference>